<evidence type="ECO:0000259" key="7">
    <source>
        <dbReference type="Pfam" id="PF00909"/>
    </source>
</evidence>
<evidence type="ECO:0000256" key="3">
    <source>
        <dbReference type="ARBA" id="ARBA00022692"/>
    </source>
</evidence>
<feature type="non-terminal residue" evidence="8">
    <location>
        <position position="232"/>
    </location>
</feature>
<keyword evidence="3 6" id="KW-0812">Transmembrane</keyword>
<evidence type="ECO:0000256" key="6">
    <source>
        <dbReference type="SAM" id="Phobius"/>
    </source>
</evidence>
<dbReference type="InterPro" id="IPR024041">
    <property type="entry name" value="NH4_transpt_AmtB-like_dom"/>
</dbReference>
<dbReference type="PANTHER" id="PTHR11730">
    <property type="entry name" value="AMMONIUM TRANSPORTER"/>
    <property type="match status" value="1"/>
</dbReference>
<feature type="domain" description="Ammonium transporter AmtB-like" evidence="7">
    <location>
        <begin position="1"/>
        <end position="213"/>
    </location>
</feature>
<accession>A0AA36GB97</accession>
<dbReference type="InterPro" id="IPR002229">
    <property type="entry name" value="RhesusRHD"/>
</dbReference>
<gene>
    <name evidence="8" type="ORF">MSPICULIGERA_LOCUS22821</name>
</gene>
<feature type="transmembrane region" description="Helical" evidence="6">
    <location>
        <begin position="82"/>
        <end position="103"/>
    </location>
</feature>
<protein>
    <recommendedName>
        <fullName evidence="7">Ammonium transporter AmtB-like domain-containing protein</fullName>
    </recommendedName>
</protein>
<dbReference type="Pfam" id="PF00909">
    <property type="entry name" value="Ammonium_transp"/>
    <property type="match status" value="1"/>
</dbReference>
<dbReference type="AlphaFoldDB" id="A0AA36GB97"/>
<evidence type="ECO:0000256" key="4">
    <source>
        <dbReference type="ARBA" id="ARBA00022989"/>
    </source>
</evidence>
<evidence type="ECO:0000313" key="9">
    <source>
        <dbReference type="Proteomes" id="UP001177023"/>
    </source>
</evidence>
<proteinExistence type="inferred from homology"/>
<evidence type="ECO:0000313" key="8">
    <source>
        <dbReference type="EMBL" id="CAJ0584779.1"/>
    </source>
</evidence>
<organism evidence="8 9">
    <name type="scientific">Mesorhabditis spiculigera</name>
    <dbReference type="NCBI Taxonomy" id="96644"/>
    <lineage>
        <taxon>Eukaryota</taxon>
        <taxon>Metazoa</taxon>
        <taxon>Ecdysozoa</taxon>
        <taxon>Nematoda</taxon>
        <taxon>Chromadorea</taxon>
        <taxon>Rhabditida</taxon>
        <taxon>Rhabditina</taxon>
        <taxon>Rhabditomorpha</taxon>
        <taxon>Rhabditoidea</taxon>
        <taxon>Rhabditidae</taxon>
        <taxon>Mesorhabditinae</taxon>
        <taxon>Mesorhabditis</taxon>
    </lineage>
</organism>
<dbReference type="PANTHER" id="PTHR11730:SF60">
    <property type="entry name" value="RH50, ISOFORM D"/>
    <property type="match status" value="1"/>
</dbReference>
<dbReference type="PRINTS" id="PR00342">
    <property type="entry name" value="RHESUSRHD"/>
</dbReference>
<evidence type="ECO:0000256" key="1">
    <source>
        <dbReference type="ARBA" id="ARBA00004141"/>
    </source>
</evidence>
<keyword evidence="4 6" id="KW-1133">Transmembrane helix</keyword>
<dbReference type="InterPro" id="IPR029020">
    <property type="entry name" value="Ammonium/urea_transptr"/>
</dbReference>
<comment type="similarity">
    <text evidence="2">Belongs to the ammonium transporter (TC 2.A.49) family. Rh subfamily.</text>
</comment>
<sequence>MIGSIFLWVCWPSFNAATATPLDAKERAVLNTVLSLVGSTMATFMLSQAIDRHRKFDMVTIANSTLAGGVAIGTIANVILEPVYAILIGFIAGIVSVLGYKFLTPFLTERIGLHDTCGVHNLHGMPGLIAGIVSVIAVTYPEDDYGASINNIYTGVRSTGSGGRGYSYGVQATHQLAAMFIILGASLLSGALTGLLLRLKFWRQLDDEAQYSDAEFFEIPDDFERVTATARE</sequence>
<feature type="transmembrane region" description="Helical" evidence="6">
    <location>
        <begin position="176"/>
        <end position="197"/>
    </location>
</feature>
<keyword evidence="5 6" id="KW-0472">Membrane</keyword>
<dbReference type="GO" id="GO:0005886">
    <property type="term" value="C:plasma membrane"/>
    <property type="evidence" value="ECO:0007669"/>
    <property type="project" value="InterPro"/>
</dbReference>
<name>A0AA36GB97_9BILA</name>
<feature type="transmembrane region" description="Helical" evidence="6">
    <location>
        <begin position="58"/>
        <end position="76"/>
    </location>
</feature>
<dbReference type="SUPFAM" id="SSF111352">
    <property type="entry name" value="Ammonium transporter"/>
    <property type="match status" value="1"/>
</dbReference>
<dbReference type="EMBL" id="CATQJA010002700">
    <property type="protein sequence ID" value="CAJ0584779.1"/>
    <property type="molecule type" value="Genomic_DNA"/>
</dbReference>
<dbReference type="GO" id="GO:0097272">
    <property type="term" value="P:ammonium homeostasis"/>
    <property type="evidence" value="ECO:0007669"/>
    <property type="project" value="TreeGrafter"/>
</dbReference>
<comment type="caution">
    <text evidence="8">The sequence shown here is derived from an EMBL/GenBank/DDBJ whole genome shotgun (WGS) entry which is preliminary data.</text>
</comment>
<evidence type="ECO:0000256" key="2">
    <source>
        <dbReference type="ARBA" id="ARBA00011036"/>
    </source>
</evidence>
<feature type="transmembrane region" description="Helical" evidence="6">
    <location>
        <begin position="124"/>
        <end position="141"/>
    </location>
</feature>
<dbReference type="GO" id="GO:0008519">
    <property type="term" value="F:ammonium channel activity"/>
    <property type="evidence" value="ECO:0007669"/>
    <property type="project" value="InterPro"/>
</dbReference>
<reference evidence="8" key="1">
    <citation type="submission" date="2023-06" db="EMBL/GenBank/DDBJ databases">
        <authorList>
            <person name="Delattre M."/>
        </authorList>
    </citation>
    <scope>NUCLEOTIDE SEQUENCE</scope>
    <source>
        <strain evidence="8">AF72</strain>
    </source>
</reference>
<dbReference type="Proteomes" id="UP001177023">
    <property type="component" value="Unassembled WGS sequence"/>
</dbReference>
<evidence type="ECO:0000256" key="5">
    <source>
        <dbReference type="ARBA" id="ARBA00023136"/>
    </source>
</evidence>
<dbReference type="Gene3D" id="1.10.3430.10">
    <property type="entry name" value="Ammonium transporter AmtB like domains"/>
    <property type="match status" value="1"/>
</dbReference>
<comment type="subcellular location">
    <subcellularLocation>
        <location evidence="1">Membrane</location>
        <topology evidence="1">Multi-pass membrane protein</topology>
    </subcellularLocation>
</comment>
<keyword evidence="9" id="KW-1185">Reference proteome</keyword>